<dbReference type="NCBIfam" id="NF005120">
    <property type="entry name" value="PRK06553.1"/>
    <property type="match status" value="1"/>
</dbReference>
<dbReference type="Pfam" id="PF03279">
    <property type="entry name" value="Lip_A_acyltrans"/>
    <property type="match status" value="1"/>
</dbReference>
<dbReference type="InterPro" id="IPR004960">
    <property type="entry name" value="LipA_acyltrans"/>
</dbReference>
<keyword evidence="6" id="KW-0012">Acyltransferase</keyword>
<dbReference type="PANTHER" id="PTHR30606:SF9">
    <property type="entry name" value="LIPID A BIOSYNTHESIS LAUROYLTRANSFERASE"/>
    <property type="match status" value="1"/>
</dbReference>
<accession>A0A1X7PEC6</accession>
<keyword evidence="3" id="KW-0997">Cell inner membrane</keyword>
<evidence type="ECO:0000256" key="6">
    <source>
        <dbReference type="ARBA" id="ARBA00023315"/>
    </source>
</evidence>
<organism evidence="7 8">
    <name type="scientific">Mesorhizobium australicum</name>
    <dbReference type="NCBI Taxonomy" id="536018"/>
    <lineage>
        <taxon>Bacteria</taxon>
        <taxon>Pseudomonadati</taxon>
        <taxon>Pseudomonadota</taxon>
        <taxon>Alphaproteobacteria</taxon>
        <taxon>Hyphomicrobiales</taxon>
        <taxon>Phyllobacteriaceae</taxon>
        <taxon>Mesorhizobium</taxon>
    </lineage>
</organism>
<evidence type="ECO:0000256" key="5">
    <source>
        <dbReference type="ARBA" id="ARBA00023136"/>
    </source>
</evidence>
<reference evidence="7 8" key="1">
    <citation type="submission" date="2017-04" db="EMBL/GenBank/DDBJ databases">
        <authorList>
            <person name="Afonso C.L."/>
            <person name="Miller P.J."/>
            <person name="Scott M.A."/>
            <person name="Spackman E."/>
            <person name="Goraichik I."/>
            <person name="Dimitrov K.M."/>
            <person name="Suarez D.L."/>
            <person name="Swayne D.E."/>
        </authorList>
    </citation>
    <scope>NUCLEOTIDE SEQUENCE [LARGE SCALE GENOMIC DNA]</scope>
    <source>
        <strain evidence="7 8">B5P</strain>
    </source>
</reference>
<keyword evidence="5" id="KW-0472">Membrane</keyword>
<evidence type="ECO:0000256" key="3">
    <source>
        <dbReference type="ARBA" id="ARBA00022519"/>
    </source>
</evidence>
<dbReference type="RefSeq" id="WP_085465739.1">
    <property type="nucleotide sequence ID" value="NZ_FXBL01000004.1"/>
</dbReference>
<keyword evidence="8" id="KW-1185">Reference proteome</keyword>
<dbReference type="PANTHER" id="PTHR30606">
    <property type="entry name" value="LIPID A BIOSYNTHESIS LAUROYL ACYLTRANSFERASE"/>
    <property type="match status" value="1"/>
</dbReference>
<evidence type="ECO:0000313" key="8">
    <source>
        <dbReference type="Proteomes" id="UP000193083"/>
    </source>
</evidence>
<evidence type="ECO:0000256" key="1">
    <source>
        <dbReference type="ARBA" id="ARBA00004533"/>
    </source>
</evidence>
<dbReference type="GO" id="GO:0016746">
    <property type="term" value="F:acyltransferase activity"/>
    <property type="evidence" value="ECO:0007669"/>
    <property type="project" value="UniProtKB-KW"/>
</dbReference>
<dbReference type="AlphaFoldDB" id="A0A1X7PEC6"/>
<dbReference type="CDD" id="cd07984">
    <property type="entry name" value="LPLAT_LABLAT-like"/>
    <property type="match status" value="1"/>
</dbReference>
<name>A0A1X7PEC6_9HYPH</name>
<evidence type="ECO:0000313" key="7">
    <source>
        <dbReference type="EMBL" id="SMH49735.1"/>
    </source>
</evidence>
<dbReference type="EMBL" id="FXBL01000004">
    <property type="protein sequence ID" value="SMH49735.1"/>
    <property type="molecule type" value="Genomic_DNA"/>
</dbReference>
<proteinExistence type="predicted"/>
<dbReference type="GO" id="GO:0005886">
    <property type="term" value="C:plasma membrane"/>
    <property type="evidence" value="ECO:0007669"/>
    <property type="project" value="UniProtKB-SubCell"/>
</dbReference>
<keyword evidence="4 7" id="KW-0808">Transferase</keyword>
<sequence>MKLSALPGRIARSLAFRTRRANHWLVAKIVFTTFALLQKLPADRALNVSDRLARRVGPWTSRHRIAMDNLRRAYPEKSEAECREIALDMWGNMARLGVEYVFLDKLYDFDAEQQTPGRVEFKGGEVFTEMRKRRRPRIFFTAHTGNFEMFPIAASSLGMTVASLFRAPNNPFIAQEISQRRKISGNRMVRSKAGAAYVLARILHNKGNVGALVDQKFSKGIPTTFFGRSCETSPLVPRLARQYDAEIYPVRCIRLPDNRYRLELCDKIEPPRDARGQIDADALCQMINDIVEGWVREYPGQWMWFHRRWG</sequence>
<comment type="subcellular location">
    <subcellularLocation>
        <location evidence="1">Cell inner membrane</location>
    </subcellularLocation>
</comment>
<protein>
    <submittedName>
        <fullName evidence="7">KDO2-lipid IV(A) lauroyltransferase</fullName>
    </submittedName>
</protein>
<evidence type="ECO:0000256" key="2">
    <source>
        <dbReference type="ARBA" id="ARBA00022475"/>
    </source>
</evidence>
<evidence type="ECO:0000256" key="4">
    <source>
        <dbReference type="ARBA" id="ARBA00022679"/>
    </source>
</evidence>
<dbReference type="GO" id="GO:0009247">
    <property type="term" value="P:glycolipid biosynthetic process"/>
    <property type="evidence" value="ECO:0007669"/>
    <property type="project" value="UniProtKB-ARBA"/>
</dbReference>
<dbReference type="Proteomes" id="UP000193083">
    <property type="component" value="Unassembled WGS sequence"/>
</dbReference>
<keyword evidence="2" id="KW-1003">Cell membrane</keyword>
<dbReference type="OrthoDB" id="9801955at2"/>
<gene>
    <name evidence="7" type="ORF">SAMN02982922_3996</name>
</gene>